<evidence type="ECO:0000313" key="6">
    <source>
        <dbReference type="EMBL" id="QAA94605.1"/>
    </source>
</evidence>
<evidence type="ECO:0000256" key="1">
    <source>
        <dbReference type="ARBA" id="ARBA00022448"/>
    </source>
</evidence>
<accession>A0A410GEA8</accession>
<keyword evidence="2" id="KW-1003">Cell membrane</keyword>
<dbReference type="Proteomes" id="UP000283474">
    <property type="component" value="Chromosome"/>
</dbReference>
<dbReference type="InterPro" id="IPR003439">
    <property type="entry name" value="ABC_transporter-like_ATP-bd"/>
</dbReference>
<evidence type="ECO:0000256" key="4">
    <source>
        <dbReference type="ARBA" id="ARBA00022840"/>
    </source>
</evidence>
<dbReference type="InterPro" id="IPR032823">
    <property type="entry name" value="BCA_ABC_TP_C"/>
</dbReference>
<dbReference type="Pfam" id="PF00005">
    <property type="entry name" value="ABC_tran"/>
    <property type="match status" value="1"/>
</dbReference>
<gene>
    <name evidence="6" type="ORF">CKA81_12755</name>
</gene>
<keyword evidence="4 6" id="KW-0067">ATP-binding</keyword>
<sequence>MSAGSSLHVVDVSVSFGGIHAVQDVTMDVAPGSIVGLIGPNGAGKSTLLNVVSGLLRPTSGRVALGDQELRNLRPDQIAKLGLGRVFQHPQVVAGMTVLDNLMIARHRKFGYSVISEMLNLPAVRQAEEEARAAVQAVAKRIGLADYLDMETGSLPYGHRKLLELGRVMLLEASYLLLDEPIAGLNDAETEQLGNLVLELREHQKMTVLLVEHNMGLVRKLCDHVVVLDTGRVIATGTPEEVLNDPQVLLAYLGEVPENA</sequence>
<protein>
    <submittedName>
        <fullName evidence="6">ABC transporter ATP-binding protein</fullName>
    </submittedName>
</protein>
<dbReference type="Gene3D" id="3.40.50.300">
    <property type="entry name" value="P-loop containing nucleotide triphosphate hydrolases"/>
    <property type="match status" value="1"/>
</dbReference>
<dbReference type="OrthoDB" id="9781337at2"/>
<keyword evidence="2" id="KW-0472">Membrane</keyword>
<dbReference type="InterPro" id="IPR051120">
    <property type="entry name" value="ABC_AA/LPS_Transport"/>
</dbReference>
<dbReference type="PANTHER" id="PTHR45772">
    <property type="entry name" value="CONSERVED COMPONENT OF ABC TRANSPORTER FOR NATURAL AMINO ACIDS-RELATED"/>
    <property type="match status" value="1"/>
</dbReference>
<keyword evidence="7" id="KW-1185">Reference proteome</keyword>
<dbReference type="InterPro" id="IPR027417">
    <property type="entry name" value="P-loop_NTPase"/>
</dbReference>
<dbReference type="FunFam" id="3.40.50.300:FF:000421">
    <property type="entry name" value="Branched-chain amino acid ABC transporter ATP-binding protein"/>
    <property type="match status" value="1"/>
</dbReference>
<organism evidence="6 7">
    <name type="scientific">Pollutimonas thiosulfatoxidans</name>
    <dbReference type="NCBI Taxonomy" id="2028345"/>
    <lineage>
        <taxon>Bacteria</taxon>
        <taxon>Pseudomonadati</taxon>
        <taxon>Pseudomonadota</taxon>
        <taxon>Betaproteobacteria</taxon>
        <taxon>Burkholderiales</taxon>
        <taxon>Alcaligenaceae</taxon>
        <taxon>Pollutimonas</taxon>
    </lineage>
</organism>
<proteinExistence type="predicted"/>
<dbReference type="SUPFAM" id="SSF52540">
    <property type="entry name" value="P-loop containing nucleoside triphosphate hydrolases"/>
    <property type="match status" value="1"/>
</dbReference>
<feature type="domain" description="ABC transporter" evidence="5">
    <location>
        <begin position="7"/>
        <end position="255"/>
    </location>
</feature>
<evidence type="ECO:0000313" key="7">
    <source>
        <dbReference type="Proteomes" id="UP000283474"/>
    </source>
</evidence>
<evidence type="ECO:0000256" key="2">
    <source>
        <dbReference type="ARBA" id="ARBA00022475"/>
    </source>
</evidence>
<dbReference type="GO" id="GO:0016887">
    <property type="term" value="F:ATP hydrolysis activity"/>
    <property type="evidence" value="ECO:0007669"/>
    <property type="project" value="InterPro"/>
</dbReference>
<dbReference type="KEGG" id="pus:CKA81_12755"/>
<keyword evidence="1" id="KW-0813">Transport</keyword>
<dbReference type="InterPro" id="IPR003593">
    <property type="entry name" value="AAA+_ATPase"/>
</dbReference>
<evidence type="ECO:0000259" key="5">
    <source>
        <dbReference type="PROSITE" id="PS50893"/>
    </source>
</evidence>
<name>A0A410GEA8_9BURK</name>
<dbReference type="RefSeq" id="WP_128355602.1">
    <property type="nucleotide sequence ID" value="NZ_CP022987.1"/>
</dbReference>
<dbReference type="SMART" id="SM00382">
    <property type="entry name" value="AAA"/>
    <property type="match status" value="1"/>
</dbReference>
<dbReference type="PROSITE" id="PS50893">
    <property type="entry name" value="ABC_TRANSPORTER_2"/>
    <property type="match status" value="1"/>
</dbReference>
<evidence type="ECO:0000256" key="3">
    <source>
        <dbReference type="ARBA" id="ARBA00022741"/>
    </source>
</evidence>
<dbReference type="PANTHER" id="PTHR45772:SF1">
    <property type="entry name" value="ABC TRANSPORTER ATP-BINDING PROTEIN"/>
    <property type="match status" value="1"/>
</dbReference>
<dbReference type="EMBL" id="CP022987">
    <property type="protein sequence ID" value="QAA94605.1"/>
    <property type="molecule type" value="Genomic_DNA"/>
</dbReference>
<dbReference type="AlphaFoldDB" id="A0A410GEA8"/>
<dbReference type="Pfam" id="PF12399">
    <property type="entry name" value="BCA_ABC_TP_C"/>
    <property type="match status" value="1"/>
</dbReference>
<dbReference type="GO" id="GO:0005886">
    <property type="term" value="C:plasma membrane"/>
    <property type="evidence" value="ECO:0007669"/>
    <property type="project" value="TreeGrafter"/>
</dbReference>
<dbReference type="CDD" id="cd03219">
    <property type="entry name" value="ABC_Mj1267_LivG_branched"/>
    <property type="match status" value="1"/>
</dbReference>
<reference evidence="6 7" key="1">
    <citation type="submission" date="2017-08" db="EMBL/GenBank/DDBJ databases">
        <authorList>
            <person name="Park S.-J."/>
            <person name="Kim H."/>
        </authorList>
    </citation>
    <scope>NUCLEOTIDE SEQUENCE [LARGE SCALE GENOMIC DNA]</scope>
    <source>
        <strain evidence="7">ye3</strain>
    </source>
</reference>
<keyword evidence="3" id="KW-0547">Nucleotide-binding</keyword>
<dbReference type="GO" id="GO:0005524">
    <property type="term" value="F:ATP binding"/>
    <property type="evidence" value="ECO:0007669"/>
    <property type="project" value="UniProtKB-KW"/>
</dbReference>